<dbReference type="InterPro" id="IPR011009">
    <property type="entry name" value="Kinase-like_dom_sf"/>
</dbReference>
<name>A0AAD5Z2B5_9POAL</name>
<evidence type="ECO:0000313" key="11">
    <source>
        <dbReference type="Proteomes" id="UP001210211"/>
    </source>
</evidence>
<dbReference type="PROSITE" id="PS00108">
    <property type="entry name" value="PROTEIN_KINASE_ST"/>
    <property type="match status" value="1"/>
</dbReference>
<dbReference type="InterPro" id="IPR000719">
    <property type="entry name" value="Prot_kinase_dom"/>
</dbReference>
<dbReference type="Gene3D" id="3.30.200.20">
    <property type="entry name" value="Phosphorylase Kinase, domain 1"/>
    <property type="match status" value="1"/>
</dbReference>
<dbReference type="InterPro" id="IPR008271">
    <property type="entry name" value="Ser/Thr_kinase_AS"/>
</dbReference>
<accession>A0AAD5Z2B5</accession>
<keyword evidence="11" id="KW-1185">Reference proteome</keyword>
<keyword evidence="4 7" id="KW-0547">Nucleotide-binding</keyword>
<evidence type="ECO:0000256" key="6">
    <source>
        <dbReference type="ARBA" id="ARBA00022840"/>
    </source>
</evidence>
<dbReference type="FunFam" id="1.10.510.10:FF:000098">
    <property type="entry name" value="Mitogen-activated protein kinase 1"/>
    <property type="match status" value="1"/>
</dbReference>
<dbReference type="SMART" id="SM00220">
    <property type="entry name" value="S_TKc"/>
    <property type="match status" value="1"/>
</dbReference>
<dbReference type="FunFam" id="3.30.200.20:FF:000046">
    <property type="entry name" value="Mitogen-activated protein kinase"/>
    <property type="match status" value="1"/>
</dbReference>
<feature type="binding site" evidence="7">
    <location>
        <position position="62"/>
    </location>
    <ligand>
        <name>ATP</name>
        <dbReference type="ChEBI" id="CHEBI:30616"/>
    </ligand>
</feature>
<evidence type="ECO:0000313" key="10">
    <source>
        <dbReference type="EMBL" id="KAJ3685928.1"/>
    </source>
</evidence>
<dbReference type="GO" id="GO:0005524">
    <property type="term" value="F:ATP binding"/>
    <property type="evidence" value="ECO:0007669"/>
    <property type="project" value="UniProtKB-UniRule"/>
</dbReference>
<dbReference type="InterPro" id="IPR050117">
    <property type="entry name" value="MAPK"/>
</dbReference>
<dbReference type="GO" id="GO:0004674">
    <property type="term" value="F:protein serine/threonine kinase activity"/>
    <property type="evidence" value="ECO:0007669"/>
    <property type="project" value="UniProtKB-KW"/>
</dbReference>
<dbReference type="PROSITE" id="PS00107">
    <property type="entry name" value="PROTEIN_KINASE_ATP"/>
    <property type="match status" value="1"/>
</dbReference>
<dbReference type="EMBL" id="JAMRDG010000002">
    <property type="protein sequence ID" value="KAJ3685928.1"/>
    <property type="molecule type" value="Genomic_DNA"/>
</dbReference>
<comment type="similarity">
    <text evidence="1">Belongs to the protein kinase superfamily. CMGC Ser/Thr protein kinase family. MAP kinase subfamily.</text>
</comment>
<protein>
    <recommendedName>
        <fullName evidence="9">Protein kinase domain-containing protein</fullName>
    </recommendedName>
</protein>
<dbReference type="Pfam" id="PF00069">
    <property type="entry name" value="Pkinase"/>
    <property type="match status" value="1"/>
</dbReference>
<evidence type="ECO:0000256" key="7">
    <source>
        <dbReference type="PROSITE-ProRule" id="PRU10141"/>
    </source>
</evidence>
<evidence type="ECO:0000256" key="1">
    <source>
        <dbReference type="ARBA" id="ARBA00008832"/>
    </source>
</evidence>
<evidence type="ECO:0000256" key="8">
    <source>
        <dbReference type="RuleBase" id="RU000304"/>
    </source>
</evidence>
<dbReference type="InterPro" id="IPR017441">
    <property type="entry name" value="Protein_kinase_ATP_BS"/>
</dbReference>
<keyword evidence="5" id="KW-0418">Kinase</keyword>
<dbReference type="PROSITE" id="PS50011">
    <property type="entry name" value="PROTEIN_KINASE_DOM"/>
    <property type="match status" value="1"/>
</dbReference>
<dbReference type="Gene3D" id="1.10.510.10">
    <property type="entry name" value="Transferase(Phosphotransferase) domain 1"/>
    <property type="match status" value="1"/>
</dbReference>
<evidence type="ECO:0000256" key="4">
    <source>
        <dbReference type="ARBA" id="ARBA00022741"/>
    </source>
</evidence>
<comment type="caution">
    <text evidence="10">The sequence shown here is derived from an EMBL/GenBank/DDBJ whole genome shotgun (WGS) entry which is preliminary data.</text>
</comment>
<keyword evidence="2 8" id="KW-0723">Serine/threonine-protein kinase</keyword>
<evidence type="ECO:0000256" key="3">
    <source>
        <dbReference type="ARBA" id="ARBA00022679"/>
    </source>
</evidence>
<evidence type="ECO:0000259" key="9">
    <source>
        <dbReference type="PROSITE" id="PS50011"/>
    </source>
</evidence>
<keyword evidence="6 7" id="KW-0067">ATP-binding</keyword>
<feature type="domain" description="Protein kinase" evidence="9">
    <location>
        <begin position="32"/>
        <end position="301"/>
    </location>
</feature>
<gene>
    <name evidence="10" type="ORF">LUZ61_015092</name>
</gene>
<sequence length="350" mass="39910">MAKLIEPPPGIGHPGKCYYTIKNTLFELDAKYEPIKILGRGAYGVVCSAVNKETNEKVAIKKITDVFKDEVGAIRTLREMRFLRHLRHENVIELKDIMTPPNRKNFKDVYLVYELMGTDLHQILRGLKHLHSANIIHRDLKPGNLLLNVNCDLKICDLGLARTNSTKDDGCMTEYVVTRWYRAPEVLLCCDKYNTAIDIWSVGCILAELLGRTAIFPGSSCLNQLEMIINVLGKVPEADMGFIDNPKARKYIESLPYTPSLALHELYPEANPFAMDLLKKMLVFDPHKRIRVDEALVHPYIAHLYDPTNEQPADPLIDELDEEMGVNMLREMMWKEIGNHHPEASVVTNY</sequence>
<dbReference type="PANTHER" id="PTHR24055">
    <property type="entry name" value="MITOGEN-ACTIVATED PROTEIN KINASE"/>
    <property type="match status" value="1"/>
</dbReference>
<organism evidence="10 11">
    <name type="scientific">Rhynchospora tenuis</name>
    <dbReference type="NCBI Taxonomy" id="198213"/>
    <lineage>
        <taxon>Eukaryota</taxon>
        <taxon>Viridiplantae</taxon>
        <taxon>Streptophyta</taxon>
        <taxon>Embryophyta</taxon>
        <taxon>Tracheophyta</taxon>
        <taxon>Spermatophyta</taxon>
        <taxon>Magnoliopsida</taxon>
        <taxon>Liliopsida</taxon>
        <taxon>Poales</taxon>
        <taxon>Cyperaceae</taxon>
        <taxon>Cyperoideae</taxon>
        <taxon>Rhynchosporeae</taxon>
        <taxon>Rhynchospora</taxon>
    </lineage>
</organism>
<proteinExistence type="inferred from homology"/>
<evidence type="ECO:0000256" key="5">
    <source>
        <dbReference type="ARBA" id="ARBA00022777"/>
    </source>
</evidence>
<dbReference type="SUPFAM" id="SSF56112">
    <property type="entry name" value="Protein kinase-like (PK-like)"/>
    <property type="match status" value="1"/>
</dbReference>
<dbReference type="AlphaFoldDB" id="A0AAD5Z2B5"/>
<evidence type="ECO:0000256" key="2">
    <source>
        <dbReference type="ARBA" id="ARBA00022527"/>
    </source>
</evidence>
<reference evidence="10 11" key="1">
    <citation type="journal article" date="2022" name="Cell">
        <title>Repeat-based holocentromeres influence genome architecture and karyotype evolution.</title>
        <authorList>
            <person name="Hofstatter P.G."/>
            <person name="Thangavel G."/>
            <person name="Lux T."/>
            <person name="Neumann P."/>
            <person name="Vondrak T."/>
            <person name="Novak P."/>
            <person name="Zhang M."/>
            <person name="Costa L."/>
            <person name="Castellani M."/>
            <person name="Scott A."/>
            <person name="Toegelov H."/>
            <person name="Fuchs J."/>
            <person name="Mata-Sucre Y."/>
            <person name="Dias Y."/>
            <person name="Vanzela A.L.L."/>
            <person name="Huettel B."/>
            <person name="Almeida C.C.S."/>
            <person name="Simkova H."/>
            <person name="Souza G."/>
            <person name="Pedrosa-Harand A."/>
            <person name="Macas J."/>
            <person name="Mayer K.F.X."/>
            <person name="Houben A."/>
            <person name="Marques A."/>
        </authorList>
    </citation>
    <scope>NUCLEOTIDE SEQUENCE [LARGE SCALE GENOMIC DNA]</scope>
    <source>
        <strain evidence="10">RhyTen1mFocal</strain>
    </source>
</reference>
<keyword evidence="3" id="KW-0808">Transferase</keyword>
<dbReference type="Proteomes" id="UP001210211">
    <property type="component" value="Unassembled WGS sequence"/>
</dbReference>